<evidence type="ECO:0000313" key="2">
    <source>
        <dbReference type="WBParaSite" id="nRc.2.0.1.t41711-RA"/>
    </source>
</evidence>
<name>A0A915KTA2_ROMCU</name>
<keyword evidence="1" id="KW-1185">Reference proteome</keyword>
<sequence>MQSWPTLSDIRSINYITLLNYHFLSRHFYRNPGVQQPGKCRKAGKNWEQILCLENRENIGNFDYDCYDNYHLYYRGKIETISEHFFPIYHGALDFFHLT</sequence>
<protein>
    <submittedName>
        <fullName evidence="2">Uncharacterized protein</fullName>
    </submittedName>
</protein>
<dbReference type="Proteomes" id="UP000887565">
    <property type="component" value="Unplaced"/>
</dbReference>
<evidence type="ECO:0000313" key="1">
    <source>
        <dbReference type="Proteomes" id="UP000887565"/>
    </source>
</evidence>
<organism evidence="1 2">
    <name type="scientific">Romanomermis culicivorax</name>
    <name type="common">Nematode worm</name>
    <dbReference type="NCBI Taxonomy" id="13658"/>
    <lineage>
        <taxon>Eukaryota</taxon>
        <taxon>Metazoa</taxon>
        <taxon>Ecdysozoa</taxon>
        <taxon>Nematoda</taxon>
        <taxon>Enoplea</taxon>
        <taxon>Dorylaimia</taxon>
        <taxon>Mermithida</taxon>
        <taxon>Mermithoidea</taxon>
        <taxon>Mermithidae</taxon>
        <taxon>Romanomermis</taxon>
    </lineage>
</organism>
<dbReference type="WBParaSite" id="nRc.2.0.1.t41711-RA">
    <property type="protein sequence ID" value="nRc.2.0.1.t41711-RA"/>
    <property type="gene ID" value="nRc.2.0.1.g41711"/>
</dbReference>
<reference evidence="2" key="1">
    <citation type="submission" date="2022-11" db="UniProtKB">
        <authorList>
            <consortium name="WormBaseParasite"/>
        </authorList>
    </citation>
    <scope>IDENTIFICATION</scope>
</reference>
<accession>A0A915KTA2</accession>
<proteinExistence type="predicted"/>
<dbReference type="AlphaFoldDB" id="A0A915KTA2"/>